<dbReference type="EMBL" id="CP001843">
    <property type="protein sequence ID" value="AEF86299.1"/>
    <property type="molecule type" value="Genomic_DNA"/>
</dbReference>
<feature type="compositionally biased region" description="Acidic residues" evidence="1">
    <location>
        <begin position="136"/>
        <end position="148"/>
    </location>
</feature>
<feature type="transmembrane region" description="Helical" evidence="2">
    <location>
        <begin position="12"/>
        <end position="30"/>
    </location>
</feature>
<feature type="region of interest" description="Disordered" evidence="1">
    <location>
        <begin position="125"/>
        <end position="148"/>
    </location>
</feature>
<reference evidence="3 4" key="2">
    <citation type="journal article" date="2011" name="ISME J.">
        <title>RNA-seq reveals cooperative metabolic interactions between two termite-gut spirochete species in co-culture.</title>
        <authorList>
            <person name="Rosenthal A.Z."/>
            <person name="Matson E.G."/>
            <person name="Eldar A."/>
            <person name="Leadbetter J.R."/>
        </authorList>
    </citation>
    <scope>NUCLEOTIDE SEQUENCE [LARGE SCALE GENOMIC DNA]</scope>
    <source>
        <strain evidence="4">ATCC BAA-887 / DSM 12427 / ZAS-2</strain>
    </source>
</reference>
<accession>F5YR35</accession>
<keyword evidence="2" id="KW-0812">Transmembrane</keyword>
<keyword evidence="4" id="KW-1185">Reference proteome</keyword>
<reference evidence="4" key="1">
    <citation type="submission" date="2009-12" db="EMBL/GenBank/DDBJ databases">
        <title>Complete sequence of Treponema primitia strain ZAS-2.</title>
        <authorList>
            <person name="Tetu S.G."/>
            <person name="Matson E."/>
            <person name="Ren Q."/>
            <person name="Seshadri R."/>
            <person name="Elbourne L."/>
            <person name="Hassan K.A."/>
            <person name="Durkin A."/>
            <person name="Radune D."/>
            <person name="Mohamoud Y."/>
            <person name="Shay R."/>
            <person name="Jin S."/>
            <person name="Zhang X."/>
            <person name="Lucey K."/>
            <person name="Ballor N.R."/>
            <person name="Ottesen E."/>
            <person name="Rosenthal R."/>
            <person name="Allen A."/>
            <person name="Leadbetter J.R."/>
            <person name="Paulsen I.T."/>
        </authorList>
    </citation>
    <scope>NUCLEOTIDE SEQUENCE [LARGE SCALE GENOMIC DNA]</scope>
    <source>
        <strain evidence="4">ATCC BAA-887 / DSM 12427 / ZAS-2</strain>
    </source>
</reference>
<sequence length="148" mass="16996">MENNIKRRRLIIRSALVIAWIGLGVLLFILNRGHSILVDNRNIEADNIRAPDLIKVSVDGSKTLEFFRGDRDIFDVGGGLHRIRVEFSDGKPPFETNFTLPLKPDMFLLSIPRMINGMEPYFEEFHSTPEPRKPEEEELPGEEEIILP</sequence>
<evidence type="ECO:0000256" key="1">
    <source>
        <dbReference type="SAM" id="MobiDB-lite"/>
    </source>
</evidence>
<dbReference type="OrthoDB" id="360180at2"/>
<feature type="compositionally biased region" description="Basic and acidic residues" evidence="1">
    <location>
        <begin position="125"/>
        <end position="135"/>
    </location>
</feature>
<protein>
    <submittedName>
        <fullName evidence="3">Uncharacterized protein</fullName>
    </submittedName>
</protein>
<gene>
    <name evidence="3" type="ordered locus">TREPR_3582</name>
</gene>
<dbReference type="HOGENOM" id="CLU_137433_1_0_12"/>
<dbReference type="InterPro" id="IPR046654">
    <property type="entry name" value="DUF6672"/>
</dbReference>
<dbReference type="AlphaFoldDB" id="F5YR35"/>
<keyword evidence="2" id="KW-0472">Membrane</keyword>
<keyword evidence="2" id="KW-1133">Transmembrane helix</keyword>
<dbReference type="Pfam" id="PF20377">
    <property type="entry name" value="DUF6672"/>
    <property type="match status" value="1"/>
</dbReference>
<dbReference type="KEGG" id="tpi:TREPR_3582"/>
<proteinExistence type="predicted"/>
<dbReference type="Proteomes" id="UP000009223">
    <property type="component" value="Chromosome"/>
</dbReference>
<evidence type="ECO:0000256" key="2">
    <source>
        <dbReference type="SAM" id="Phobius"/>
    </source>
</evidence>
<name>F5YR35_TREPZ</name>
<dbReference type="STRING" id="545694.TREPR_3582"/>
<dbReference type="RefSeq" id="WP_015706716.1">
    <property type="nucleotide sequence ID" value="NC_015578.1"/>
</dbReference>
<organism evidence="3 4">
    <name type="scientific">Treponema primitia (strain ATCC BAA-887 / DSM 12427 / ZAS-2)</name>
    <dbReference type="NCBI Taxonomy" id="545694"/>
    <lineage>
        <taxon>Bacteria</taxon>
        <taxon>Pseudomonadati</taxon>
        <taxon>Spirochaetota</taxon>
        <taxon>Spirochaetia</taxon>
        <taxon>Spirochaetales</taxon>
        <taxon>Treponemataceae</taxon>
        <taxon>Treponema</taxon>
    </lineage>
</organism>
<dbReference type="eggNOG" id="ENOG50335DB">
    <property type="taxonomic scope" value="Bacteria"/>
</dbReference>
<evidence type="ECO:0000313" key="3">
    <source>
        <dbReference type="EMBL" id="AEF86299.1"/>
    </source>
</evidence>
<evidence type="ECO:0000313" key="4">
    <source>
        <dbReference type="Proteomes" id="UP000009223"/>
    </source>
</evidence>